<accession>A0A397VGL2</accession>
<organism evidence="3 4">
    <name type="scientific">Gigaspora rosea</name>
    <dbReference type="NCBI Taxonomy" id="44941"/>
    <lineage>
        <taxon>Eukaryota</taxon>
        <taxon>Fungi</taxon>
        <taxon>Fungi incertae sedis</taxon>
        <taxon>Mucoromycota</taxon>
        <taxon>Glomeromycotina</taxon>
        <taxon>Glomeromycetes</taxon>
        <taxon>Diversisporales</taxon>
        <taxon>Gigasporaceae</taxon>
        <taxon>Gigaspora</taxon>
    </lineage>
</organism>
<dbReference type="Pfam" id="PF01585">
    <property type="entry name" value="G-patch"/>
    <property type="match status" value="1"/>
</dbReference>
<protein>
    <recommendedName>
        <fullName evidence="2">G-patch domain-containing protein</fullName>
    </recommendedName>
</protein>
<proteinExistence type="predicted"/>
<keyword evidence="4" id="KW-1185">Reference proteome</keyword>
<dbReference type="AlphaFoldDB" id="A0A397VGL2"/>
<feature type="compositionally biased region" description="Basic and acidic residues" evidence="1">
    <location>
        <begin position="592"/>
        <end position="602"/>
    </location>
</feature>
<feature type="region of interest" description="Disordered" evidence="1">
    <location>
        <begin position="1"/>
        <end position="23"/>
    </location>
</feature>
<dbReference type="PANTHER" id="PTHR13384">
    <property type="entry name" value="G PATCH DOMAIN-CONTAINING PROTEIN 1"/>
    <property type="match status" value="1"/>
</dbReference>
<feature type="domain" description="G-patch" evidence="2">
    <location>
        <begin position="129"/>
        <end position="149"/>
    </location>
</feature>
<feature type="compositionally biased region" description="Low complexity" evidence="1">
    <location>
        <begin position="811"/>
        <end position="823"/>
    </location>
</feature>
<dbReference type="STRING" id="44941.A0A397VGL2"/>
<dbReference type="InterPro" id="IPR000467">
    <property type="entry name" value="G_patch_dom"/>
</dbReference>
<name>A0A397VGL2_9GLOM</name>
<feature type="compositionally biased region" description="Basic and acidic residues" evidence="1">
    <location>
        <begin position="651"/>
        <end position="660"/>
    </location>
</feature>
<dbReference type="GO" id="GO:0005634">
    <property type="term" value="C:nucleus"/>
    <property type="evidence" value="ECO:0007669"/>
    <property type="project" value="TreeGrafter"/>
</dbReference>
<feature type="compositionally biased region" description="Basic and acidic residues" evidence="1">
    <location>
        <begin position="779"/>
        <end position="794"/>
    </location>
</feature>
<evidence type="ECO:0000259" key="2">
    <source>
        <dbReference type="PROSITE" id="PS50174"/>
    </source>
</evidence>
<dbReference type="Pfam" id="PF07713">
    <property type="entry name" value="DUF1604"/>
    <property type="match status" value="1"/>
</dbReference>
<gene>
    <name evidence="3" type="ORF">C2G38_2141156</name>
</gene>
<feature type="compositionally biased region" description="Polar residues" evidence="1">
    <location>
        <begin position="604"/>
        <end position="650"/>
    </location>
</feature>
<dbReference type="Proteomes" id="UP000266673">
    <property type="component" value="Unassembled WGS sequence"/>
</dbReference>
<dbReference type="InterPro" id="IPR011666">
    <property type="entry name" value="DUF1604"/>
</dbReference>
<evidence type="ECO:0000313" key="3">
    <source>
        <dbReference type="EMBL" id="RIB20447.1"/>
    </source>
</evidence>
<dbReference type="GO" id="GO:0006397">
    <property type="term" value="P:mRNA processing"/>
    <property type="evidence" value="ECO:0007669"/>
    <property type="project" value="InterPro"/>
</dbReference>
<comment type="caution">
    <text evidence="3">The sequence shown here is derived from an EMBL/GenBank/DDBJ whole genome shotgun (WGS) entry which is preliminary data.</text>
</comment>
<dbReference type="PROSITE" id="PS50174">
    <property type="entry name" value="G_PATCH"/>
    <property type="match status" value="1"/>
</dbReference>
<feature type="region of interest" description="Disordered" evidence="1">
    <location>
        <begin position="498"/>
        <end position="535"/>
    </location>
</feature>
<dbReference type="OrthoDB" id="20507at2759"/>
<reference evidence="3 4" key="1">
    <citation type="submission" date="2018-06" db="EMBL/GenBank/DDBJ databases">
        <title>Comparative genomics reveals the genomic features of Rhizophagus irregularis, R. cerebriforme, R. diaphanum and Gigaspora rosea, and their symbiotic lifestyle signature.</title>
        <authorList>
            <person name="Morin E."/>
            <person name="San Clemente H."/>
            <person name="Chen E.C.H."/>
            <person name="De La Providencia I."/>
            <person name="Hainaut M."/>
            <person name="Kuo A."/>
            <person name="Kohler A."/>
            <person name="Murat C."/>
            <person name="Tang N."/>
            <person name="Roy S."/>
            <person name="Loubradou J."/>
            <person name="Henrissat B."/>
            <person name="Grigoriev I.V."/>
            <person name="Corradi N."/>
            <person name="Roux C."/>
            <person name="Martin F.M."/>
        </authorList>
    </citation>
    <scope>NUCLEOTIDE SEQUENCE [LARGE SCALE GENOMIC DNA]</scope>
    <source>
        <strain evidence="3 4">DAOM 194757</strain>
    </source>
</reference>
<evidence type="ECO:0000313" key="4">
    <source>
        <dbReference type="Proteomes" id="UP000266673"/>
    </source>
</evidence>
<dbReference type="Pfam" id="PF26093">
    <property type="entry name" value="HTH_TGH"/>
    <property type="match status" value="1"/>
</dbReference>
<sequence length="834" mass="94326">MSSHKAKSKVLDDSEDDDPSNETFVVYGTELPDVTTSGEKKDEGKFQPVWKQEVRDEKGRRRLHGAFKGGWSAGYFNTVGSKEGWTPSSFVSSRKNRTERQVFKPEDFMDEEDLEELDQNKQLVATEEFDSLGIRLLKAMGWREGQGIGPRVKKKKRVYDDIDNEDNEDQISNALFAPKNTSIVSFEQKNNNHGLGFNPFENAPEFVFQSNTSKGDSYLREDKPKSSFPIRGAIGTGVFDDDDDDDLYTGTSMADFNTSLMDEDDEDIIIMGNRKYSKMSNLSTESQMKKSSFLDNKLCHDGTQPLRGFMLARKPLPIDKWFSPPDLPPGYVPVHEFDTQNQFTQDTSKKNIKQKQTTLAIVAEQRGALLGETPLNAPARSVFDYVSRKDKERLDNIIRPVIDTSGDKNINKPPEIKIPKIEKDIALAALKGFIPFEDNKKKQARYRKYLEIHAELIAPELLKKPEELTADEFSKELDEFSQAARIFRPMSKMIASRFTSSSSPADEFKQPVPGLRAGAGNDPDIPSVKQKDTNQLDSESTAEAAAKMNMFGPLTRAKSIFYPSKLLCKRFNVANPHPEHAQSSSSGKTQKGQKEVLSKETMNEIINKQDSQSFPGFNTTASSNINVQSSTSDTTNWNESEQIPDISNQPDDTKEDDKKPYTRPAMELFKSIFGDSGSEDDEDAPKHKKPPNLVIGDLEPQNPIRDRSPTPISYNIDEDSSHKSISYNIDEDSKDSSHKHSRKKHKTEKEKKKKKKKRSHKNESDDEEKHKKKKKKHGKADETQNKADETRNKIDLINPSVKNSPIFNKPISQSSSQSTSINRNRNRPRASDLW</sequence>
<feature type="compositionally biased region" description="Basic residues" evidence="1">
    <location>
        <begin position="737"/>
        <end position="760"/>
    </location>
</feature>
<evidence type="ECO:0000256" key="1">
    <source>
        <dbReference type="SAM" id="MobiDB-lite"/>
    </source>
</evidence>
<dbReference type="GO" id="GO:0003723">
    <property type="term" value="F:RNA binding"/>
    <property type="evidence" value="ECO:0007669"/>
    <property type="project" value="TreeGrafter"/>
</dbReference>
<dbReference type="PANTHER" id="PTHR13384:SF19">
    <property type="entry name" value="G PATCH DOMAIN-CONTAINING PROTEIN 1"/>
    <property type="match status" value="1"/>
</dbReference>
<feature type="region of interest" description="Disordered" evidence="1">
    <location>
        <begin position="577"/>
        <end position="834"/>
    </location>
</feature>
<dbReference type="EMBL" id="QKWP01000416">
    <property type="protein sequence ID" value="RIB20447.1"/>
    <property type="molecule type" value="Genomic_DNA"/>
</dbReference>